<dbReference type="AlphaFoldDB" id="A0A1B7IUY9"/>
<accession>A0A1B7IUY9</accession>
<evidence type="ECO:0000313" key="2">
    <source>
        <dbReference type="Proteomes" id="UP000078410"/>
    </source>
</evidence>
<dbReference type="EMBL" id="LXER01000006">
    <property type="protein sequence ID" value="OAT33761.1"/>
    <property type="molecule type" value="Genomic_DNA"/>
</dbReference>
<name>A0A1B7IUY9_9ENTR</name>
<sequence>MIFAWSVITFEITDQATKCQVYVKKIALYVSEQEALPWYLNANQGYSAIALSEKMAGL</sequence>
<evidence type="ECO:0000313" key="1">
    <source>
        <dbReference type="EMBL" id="OAT33761.1"/>
    </source>
</evidence>
<dbReference type="PATRIC" id="fig|1354251.4.peg.302"/>
<organism evidence="1 2">
    <name type="scientific">Buttiauxella brennerae ATCC 51605</name>
    <dbReference type="NCBI Taxonomy" id="1354251"/>
    <lineage>
        <taxon>Bacteria</taxon>
        <taxon>Pseudomonadati</taxon>
        <taxon>Pseudomonadota</taxon>
        <taxon>Gammaproteobacteria</taxon>
        <taxon>Enterobacterales</taxon>
        <taxon>Enterobacteriaceae</taxon>
        <taxon>Buttiauxella</taxon>
    </lineage>
</organism>
<comment type="caution">
    <text evidence="1">The sequence shown here is derived from an EMBL/GenBank/DDBJ whole genome shotgun (WGS) entry which is preliminary data.</text>
</comment>
<reference evidence="1 2" key="1">
    <citation type="submission" date="2016-04" db="EMBL/GenBank/DDBJ databases">
        <title>ATOL: Assembling a taxonomically balanced genome-scale reconstruction of the evolutionary history of the Enterobacteriaceae.</title>
        <authorList>
            <person name="Plunkett G.III."/>
            <person name="Neeno-Eckwall E.C."/>
            <person name="Glasner J.D."/>
            <person name="Perna N.T."/>
        </authorList>
    </citation>
    <scope>NUCLEOTIDE SEQUENCE [LARGE SCALE GENOMIC DNA]</scope>
    <source>
        <strain evidence="1 2">ATCC 51605</strain>
    </source>
</reference>
<dbReference type="Proteomes" id="UP000078410">
    <property type="component" value="Unassembled WGS sequence"/>
</dbReference>
<gene>
    <name evidence="1" type="ORF">M975_0296</name>
</gene>
<dbReference type="RefSeq" id="WP_157093314.1">
    <property type="nucleotide sequence ID" value="NZ_LXER01000006.1"/>
</dbReference>
<protein>
    <submittedName>
        <fullName evidence="1">Uncharacterized protein</fullName>
    </submittedName>
</protein>
<proteinExistence type="predicted"/>
<keyword evidence="2" id="KW-1185">Reference proteome</keyword>